<protein>
    <submittedName>
        <fullName evidence="1">Uncharacterized protein</fullName>
    </submittedName>
</protein>
<dbReference type="Proteomes" id="UP000499080">
    <property type="component" value="Unassembled WGS sequence"/>
</dbReference>
<proteinExistence type="predicted"/>
<comment type="caution">
    <text evidence="1">The sequence shown here is derived from an EMBL/GenBank/DDBJ whole genome shotgun (WGS) entry which is preliminary data.</text>
</comment>
<accession>A0A4Y2I0L0</accession>
<gene>
    <name evidence="1" type="ORF">AVEN_117326_1</name>
</gene>
<evidence type="ECO:0000313" key="2">
    <source>
        <dbReference type="Proteomes" id="UP000499080"/>
    </source>
</evidence>
<dbReference type="AlphaFoldDB" id="A0A4Y2I0L0"/>
<organism evidence="1 2">
    <name type="scientific">Araneus ventricosus</name>
    <name type="common">Orbweaver spider</name>
    <name type="synonym">Epeira ventricosa</name>
    <dbReference type="NCBI Taxonomy" id="182803"/>
    <lineage>
        <taxon>Eukaryota</taxon>
        <taxon>Metazoa</taxon>
        <taxon>Ecdysozoa</taxon>
        <taxon>Arthropoda</taxon>
        <taxon>Chelicerata</taxon>
        <taxon>Arachnida</taxon>
        <taxon>Araneae</taxon>
        <taxon>Araneomorphae</taxon>
        <taxon>Entelegynae</taxon>
        <taxon>Araneoidea</taxon>
        <taxon>Araneidae</taxon>
        <taxon>Araneus</taxon>
    </lineage>
</organism>
<evidence type="ECO:0000313" key="1">
    <source>
        <dbReference type="EMBL" id="GBM71384.1"/>
    </source>
</evidence>
<dbReference type="EMBL" id="BGPR01104918">
    <property type="protein sequence ID" value="GBM71384.1"/>
    <property type="molecule type" value="Genomic_DNA"/>
</dbReference>
<name>A0A4Y2I0L0_ARAVE</name>
<sequence length="134" mass="15200">MNQCHEASHKLLSTLLSHKLIVPKVEFYNLFTQGSNNHVTCVSLRTLRVFLETYPSLAAVNVCFQNISSDSSLTFENQILDWLFSRKSDDNSPFQVLSNDTDCLTAEEFAKVLTLLCMKNSELRSYNELASTDL</sequence>
<feature type="non-terminal residue" evidence="1">
    <location>
        <position position="134"/>
    </location>
</feature>
<dbReference type="OrthoDB" id="6420581at2759"/>
<keyword evidence="2" id="KW-1185">Reference proteome</keyword>
<reference evidence="1 2" key="1">
    <citation type="journal article" date="2019" name="Sci. Rep.">
        <title>Orb-weaving spider Araneus ventricosus genome elucidates the spidroin gene catalogue.</title>
        <authorList>
            <person name="Kono N."/>
            <person name="Nakamura H."/>
            <person name="Ohtoshi R."/>
            <person name="Moran D.A.P."/>
            <person name="Shinohara A."/>
            <person name="Yoshida Y."/>
            <person name="Fujiwara M."/>
            <person name="Mori M."/>
            <person name="Tomita M."/>
            <person name="Arakawa K."/>
        </authorList>
    </citation>
    <scope>NUCLEOTIDE SEQUENCE [LARGE SCALE GENOMIC DNA]</scope>
</reference>